<evidence type="ECO:0000313" key="2">
    <source>
        <dbReference type="Proteomes" id="UP001141552"/>
    </source>
</evidence>
<accession>A0A9Q0JC64</accession>
<sequence>MERLVFSTAPNRSYLPPYTVEDTLDLLPFNSVERFRSVSKSLFSLLAIKFNVPKLLYYPYITNFPPPNYGMISDYSRDVRNRGYMEPKLLPVGPDRLYYFFIGSSNGLVCLDVSSHDGKWEMFVWNPFTSFCRKFPSRDYYAYGFRYDS</sequence>
<proteinExistence type="predicted"/>
<organism evidence="1 2">
    <name type="scientific">Turnera subulata</name>
    <dbReference type="NCBI Taxonomy" id="218843"/>
    <lineage>
        <taxon>Eukaryota</taxon>
        <taxon>Viridiplantae</taxon>
        <taxon>Streptophyta</taxon>
        <taxon>Embryophyta</taxon>
        <taxon>Tracheophyta</taxon>
        <taxon>Spermatophyta</taxon>
        <taxon>Magnoliopsida</taxon>
        <taxon>eudicotyledons</taxon>
        <taxon>Gunneridae</taxon>
        <taxon>Pentapetalae</taxon>
        <taxon>rosids</taxon>
        <taxon>fabids</taxon>
        <taxon>Malpighiales</taxon>
        <taxon>Passifloraceae</taxon>
        <taxon>Turnera</taxon>
    </lineage>
</organism>
<keyword evidence="2" id="KW-1185">Reference proteome</keyword>
<reference evidence="1" key="2">
    <citation type="journal article" date="2023" name="Plants (Basel)">
        <title>Annotation of the Turnera subulata (Passifloraceae) Draft Genome Reveals the S-Locus Evolved after the Divergence of Turneroideae from Passifloroideae in a Stepwise Manner.</title>
        <authorList>
            <person name="Henning P.M."/>
            <person name="Roalson E.H."/>
            <person name="Mir W."/>
            <person name="McCubbin A.G."/>
            <person name="Shore J.S."/>
        </authorList>
    </citation>
    <scope>NUCLEOTIDE SEQUENCE</scope>
    <source>
        <strain evidence="1">F60SS</strain>
    </source>
</reference>
<reference evidence="1" key="1">
    <citation type="submission" date="2022-02" db="EMBL/GenBank/DDBJ databases">
        <authorList>
            <person name="Henning P.M."/>
            <person name="McCubbin A.G."/>
            <person name="Shore J.S."/>
        </authorList>
    </citation>
    <scope>NUCLEOTIDE SEQUENCE</scope>
    <source>
        <strain evidence="1">F60SS</strain>
        <tissue evidence="1">Leaves</tissue>
    </source>
</reference>
<protein>
    <recommendedName>
        <fullName evidence="3">F-box domain-containing protein</fullName>
    </recommendedName>
</protein>
<dbReference type="PANTHER" id="PTHR31672">
    <property type="entry name" value="BNACNNG10540D PROTEIN"/>
    <property type="match status" value="1"/>
</dbReference>
<comment type="caution">
    <text evidence="1">The sequence shown here is derived from an EMBL/GenBank/DDBJ whole genome shotgun (WGS) entry which is preliminary data.</text>
</comment>
<name>A0A9Q0JC64_9ROSI</name>
<dbReference type="Proteomes" id="UP001141552">
    <property type="component" value="Unassembled WGS sequence"/>
</dbReference>
<evidence type="ECO:0000313" key="1">
    <source>
        <dbReference type="EMBL" id="KAJ4836159.1"/>
    </source>
</evidence>
<gene>
    <name evidence="1" type="ORF">Tsubulata_043606</name>
</gene>
<feature type="non-terminal residue" evidence="1">
    <location>
        <position position="149"/>
    </location>
</feature>
<dbReference type="PANTHER" id="PTHR31672:SF13">
    <property type="entry name" value="F-BOX PROTEIN CPR30-LIKE"/>
    <property type="match status" value="1"/>
</dbReference>
<dbReference type="OrthoDB" id="5319261at2759"/>
<dbReference type="AlphaFoldDB" id="A0A9Q0JC64"/>
<dbReference type="InterPro" id="IPR050796">
    <property type="entry name" value="SCF_F-box_component"/>
</dbReference>
<evidence type="ECO:0008006" key="3">
    <source>
        <dbReference type="Google" id="ProtNLM"/>
    </source>
</evidence>
<dbReference type="EMBL" id="JAKUCV010004214">
    <property type="protein sequence ID" value="KAJ4836159.1"/>
    <property type="molecule type" value="Genomic_DNA"/>
</dbReference>